<proteinExistence type="predicted"/>
<accession>A0A841FL13</accession>
<dbReference type="InterPro" id="IPR053191">
    <property type="entry name" value="DcsG_Biosynth_Enzyme"/>
</dbReference>
<name>A0A841FL13_9ACTN</name>
<gene>
    <name evidence="1" type="ORF">HNR73_003477</name>
</gene>
<evidence type="ECO:0008006" key="3">
    <source>
        <dbReference type="Google" id="ProtNLM"/>
    </source>
</evidence>
<evidence type="ECO:0000313" key="2">
    <source>
        <dbReference type="Proteomes" id="UP000548476"/>
    </source>
</evidence>
<protein>
    <recommendedName>
        <fullName evidence="3">ATP-grasp domain-containing protein</fullName>
    </recommendedName>
</protein>
<reference evidence="1 2" key="1">
    <citation type="submission" date="2020-08" db="EMBL/GenBank/DDBJ databases">
        <title>Genomic Encyclopedia of Type Strains, Phase IV (KMG-IV): sequencing the most valuable type-strain genomes for metagenomic binning, comparative biology and taxonomic classification.</title>
        <authorList>
            <person name="Goeker M."/>
        </authorList>
    </citation>
    <scope>NUCLEOTIDE SEQUENCE [LARGE SCALE GENOMIC DNA]</scope>
    <source>
        <strain evidence="1 2">YIM 65646</strain>
    </source>
</reference>
<dbReference type="PANTHER" id="PTHR39217">
    <property type="match status" value="1"/>
</dbReference>
<keyword evidence="2" id="KW-1185">Reference proteome</keyword>
<dbReference type="EMBL" id="JACHGT010000007">
    <property type="protein sequence ID" value="MBB6035613.1"/>
    <property type="molecule type" value="Genomic_DNA"/>
</dbReference>
<comment type="caution">
    <text evidence="1">The sequence shown here is derived from an EMBL/GenBank/DDBJ whole genome shotgun (WGS) entry which is preliminary data.</text>
</comment>
<evidence type="ECO:0000313" key="1">
    <source>
        <dbReference type="EMBL" id="MBB6035613.1"/>
    </source>
</evidence>
<dbReference type="RefSeq" id="WP_184788490.1">
    <property type="nucleotide sequence ID" value="NZ_BONT01000082.1"/>
</dbReference>
<organism evidence="1 2">
    <name type="scientific">Phytomonospora endophytica</name>
    <dbReference type="NCBI Taxonomy" id="714109"/>
    <lineage>
        <taxon>Bacteria</taxon>
        <taxon>Bacillati</taxon>
        <taxon>Actinomycetota</taxon>
        <taxon>Actinomycetes</taxon>
        <taxon>Micromonosporales</taxon>
        <taxon>Micromonosporaceae</taxon>
        <taxon>Phytomonospora</taxon>
    </lineage>
</organism>
<dbReference type="PANTHER" id="PTHR39217:SF1">
    <property type="entry name" value="GLUTATHIONE SYNTHETASE"/>
    <property type="match status" value="1"/>
</dbReference>
<dbReference type="Proteomes" id="UP000548476">
    <property type="component" value="Unassembled WGS sequence"/>
</dbReference>
<dbReference type="AlphaFoldDB" id="A0A841FL13"/>
<sequence length="291" mass="31487">MPRTPHIALVTCAQIPELDADERLLIEPLAARGITASPVVWDDPAVDWDAFDLTVVRNTWDYPTRHERFVAWAHRVPRLANPAAVIEWNIDKRYLAELADAGVTVIHTDWYAPGEVPRLGDEGMWVVKPTVSAGSQDTERYDLTSPQRRALAGAHVARLHSAGKTAMAQPYLSAVDTAGETALLYFRGRFSHAVRKGPMLNGNHLDSTGLYVTEEISRRVPSGAELAAAEKALAAVPGGTEALLYARVDLIPGADGEPTLLELELAEPSLFLAHDDGAAGRFADAVVSMLG</sequence>